<gene>
    <name evidence="8" type="primary">patA_1</name>
    <name evidence="8" type="ORF">LH5_00571</name>
</gene>
<dbReference type="GO" id="GO:0030170">
    <property type="term" value="F:pyridoxal phosphate binding"/>
    <property type="evidence" value="ECO:0007669"/>
    <property type="project" value="InterPro"/>
</dbReference>
<proteinExistence type="inferred from homology"/>
<protein>
    <recommendedName>
        <fullName evidence="6">Aminotransferase</fullName>
        <ecNumber evidence="6">2.6.1.-</ecNumber>
    </recommendedName>
</protein>
<evidence type="ECO:0000256" key="4">
    <source>
        <dbReference type="ARBA" id="ARBA00022679"/>
    </source>
</evidence>
<sequence length="403" mass="44467">MSNLSNDLNSIINKRLNNLSASKIRAFDQKVSGIPGIIKLTIGEPDLATPEHVKQAAIADIQTDDSHYAPQAGKPELLDAISNYLDRSIGVHYDPKSEICVTVGATGALNDVFMTLLNPGDKILVPTPVWALYFQLIKMTGAIPVQIDTKKDGFILTPEHLRHVLEGCGKGAKAIILTDPSNPTGRVYPAETLKALAEVIKEYKIFSVTDEIYAELVYGNAEHHSLSEYIPDHNILISGLSKAYAMTGWRLGYIAGPKQIMQNIRKINAFLVTSVTDNVQMAAVEALNNGQNDPLQSRKIYESRLQFMQTGLEKLGFEMATPQGAFYIFAKIPEKYGTNDETFAYELAQKAKVGVTPGRYFGKGGEGYVRLSYASSTEQLRESLRRITDFVNNLFISYLLIPS</sequence>
<evidence type="ECO:0000256" key="3">
    <source>
        <dbReference type="ARBA" id="ARBA00022576"/>
    </source>
</evidence>
<dbReference type="RefSeq" id="WP_014918919.1">
    <property type="nucleotide sequence ID" value="NZ_CP019581.1"/>
</dbReference>
<dbReference type="InterPro" id="IPR050596">
    <property type="entry name" value="AspAT/PAT-like"/>
</dbReference>
<dbReference type="GO" id="GO:0008483">
    <property type="term" value="F:transaminase activity"/>
    <property type="evidence" value="ECO:0007669"/>
    <property type="project" value="UniProtKB-KW"/>
</dbReference>
<reference evidence="8 9" key="1">
    <citation type="submission" date="2017-02" db="EMBL/GenBank/DDBJ databases">
        <title>Complete genome sequence of Lactobacillus helveticus.</title>
        <authorList>
            <person name="Kim J.F."/>
            <person name="Chung Y."/>
            <person name="Kwak M."/>
        </authorList>
    </citation>
    <scope>NUCLEOTIDE SEQUENCE [LARGE SCALE GENOMIC DNA]</scope>
    <source>
        <strain evidence="8 9">LH5</strain>
    </source>
</reference>
<dbReference type="PANTHER" id="PTHR46383:SF4">
    <property type="entry name" value="AMINOTRANSFERASE"/>
    <property type="match status" value="1"/>
</dbReference>
<dbReference type="EC" id="2.6.1.-" evidence="6"/>
<comment type="cofactor">
    <cofactor evidence="1 6">
        <name>pyridoxal 5'-phosphate</name>
        <dbReference type="ChEBI" id="CHEBI:597326"/>
    </cofactor>
</comment>
<dbReference type="InterPro" id="IPR015422">
    <property type="entry name" value="PyrdxlP-dep_Trfase_small"/>
</dbReference>
<dbReference type="InterPro" id="IPR015421">
    <property type="entry name" value="PyrdxlP-dep_Trfase_major"/>
</dbReference>
<feature type="domain" description="Aminotransferase class I/classII large" evidence="7">
    <location>
        <begin position="37"/>
        <end position="387"/>
    </location>
</feature>
<dbReference type="InterPro" id="IPR004839">
    <property type="entry name" value="Aminotransferase_I/II_large"/>
</dbReference>
<dbReference type="AlphaFoldDB" id="A0A3Q8SP45"/>
<dbReference type="PRINTS" id="PR00753">
    <property type="entry name" value="ACCSYNTHASE"/>
</dbReference>
<dbReference type="Gene3D" id="3.90.1150.10">
    <property type="entry name" value="Aspartate Aminotransferase, domain 1"/>
    <property type="match status" value="1"/>
</dbReference>
<evidence type="ECO:0000256" key="2">
    <source>
        <dbReference type="ARBA" id="ARBA00007441"/>
    </source>
</evidence>
<evidence type="ECO:0000256" key="5">
    <source>
        <dbReference type="ARBA" id="ARBA00022898"/>
    </source>
</evidence>
<keyword evidence="5" id="KW-0663">Pyridoxal phosphate</keyword>
<name>A0A3Q8SP45_LACHE</name>
<dbReference type="SUPFAM" id="SSF53383">
    <property type="entry name" value="PLP-dependent transferases"/>
    <property type="match status" value="1"/>
</dbReference>
<evidence type="ECO:0000313" key="8">
    <source>
        <dbReference type="EMBL" id="AZK90832.1"/>
    </source>
</evidence>
<dbReference type="Proteomes" id="UP000267945">
    <property type="component" value="Chromosome"/>
</dbReference>
<keyword evidence="3 6" id="KW-0032">Aminotransferase</keyword>
<evidence type="ECO:0000256" key="1">
    <source>
        <dbReference type="ARBA" id="ARBA00001933"/>
    </source>
</evidence>
<dbReference type="FunFam" id="3.40.640.10:FF:000033">
    <property type="entry name" value="Aspartate aminotransferase"/>
    <property type="match status" value="1"/>
</dbReference>
<evidence type="ECO:0000259" key="7">
    <source>
        <dbReference type="Pfam" id="PF00155"/>
    </source>
</evidence>
<dbReference type="GeneID" id="99756738"/>
<dbReference type="GO" id="GO:0006520">
    <property type="term" value="P:amino acid metabolic process"/>
    <property type="evidence" value="ECO:0007669"/>
    <property type="project" value="InterPro"/>
</dbReference>
<dbReference type="CDD" id="cd00609">
    <property type="entry name" value="AAT_like"/>
    <property type="match status" value="1"/>
</dbReference>
<dbReference type="Gene3D" id="3.40.640.10">
    <property type="entry name" value="Type I PLP-dependent aspartate aminotransferase-like (Major domain)"/>
    <property type="match status" value="1"/>
</dbReference>
<accession>A0A3Q8SP45</accession>
<dbReference type="InterPro" id="IPR015424">
    <property type="entry name" value="PyrdxlP-dep_Trfase"/>
</dbReference>
<organism evidence="8 9">
    <name type="scientific">Lactobacillus helveticus</name>
    <name type="common">Lactobacillus suntoryeus</name>
    <dbReference type="NCBI Taxonomy" id="1587"/>
    <lineage>
        <taxon>Bacteria</taxon>
        <taxon>Bacillati</taxon>
        <taxon>Bacillota</taxon>
        <taxon>Bacilli</taxon>
        <taxon>Lactobacillales</taxon>
        <taxon>Lactobacillaceae</taxon>
        <taxon>Lactobacillus</taxon>
    </lineage>
</organism>
<comment type="similarity">
    <text evidence="2 6">Belongs to the class-I pyridoxal-phosphate-dependent aminotransferase family.</text>
</comment>
<dbReference type="PANTHER" id="PTHR46383">
    <property type="entry name" value="ASPARTATE AMINOTRANSFERASE"/>
    <property type="match status" value="1"/>
</dbReference>
<dbReference type="PROSITE" id="PS00105">
    <property type="entry name" value="AA_TRANSFER_CLASS_1"/>
    <property type="match status" value="1"/>
</dbReference>
<dbReference type="Pfam" id="PF00155">
    <property type="entry name" value="Aminotran_1_2"/>
    <property type="match status" value="1"/>
</dbReference>
<dbReference type="EMBL" id="CP019581">
    <property type="protein sequence ID" value="AZK90832.1"/>
    <property type="molecule type" value="Genomic_DNA"/>
</dbReference>
<evidence type="ECO:0000313" key="9">
    <source>
        <dbReference type="Proteomes" id="UP000267945"/>
    </source>
</evidence>
<evidence type="ECO:0000256" key="6">
    <source>
        <dbReference type="RuleBase" id="RU000481"/>
    </source>
</evidence>
<dbReference type="InterPro" id="IPR004838">
    <property type="entry name" value="NHTrfase_class1_PyrdxlP-BS"/>
</dbReference>
<keyword evidence="4 6" id="KW-0808">Transferase</keyword>